<dbReference type="PANTHER" id="PTHR43357:SF4">
    <property type="entry name" value="INNER MEMBRANE ABC TRANSPORTER PERMEASE PROTEIN YDCV"/>
    <property type="match status" value="1"/>
</dbReference>
<evidence type="ECO:0000256" key="2">
    <source>
        <dbReference type="ARBA" id="ARBA00022448"/>
    </source>
</evidence>
<keyword evidence="6 8" id="KW-1133">Transmembrane helix</keyword>
<keyword evidence="5 8" id="KW-0812">Transmembrane</keyword>
<gene>
    <name evidence="10" type="ORF">JCR33_01290</name>
</gene>
<dbReference type="InterPro" id="IPR000515">
    <property type="entry name" value="MetI-like"/>
</dbReference>
<evidence type="ECO:0000259" key="9">
    <source>
        <dbReference type="PROSITE" id="PS50928"/>
    </source>
</evidence>
<dbReference type="Pfam" id="PF00528">
    <property type="entry name" value="BPD_transp_1"/>
    <property type="match status" value="1"/>
</dbReference>
<evidence type="ECO:0000256" key="6">
    <source>
        <dbReference type="ARBA" id="ARBA00022989"/>
    </source>
</evidence>
<keyword evidence="4" id="KW-0997">Cell inner membrane</keyword>
<dbReference type="PANTHER" id="PTHR43357">
    <property type="entry name" value="INNER MEMBRANE ABC TRANSPORTER PERMEASE PROTEIN YDCV"/>
    <property type="match status" value="1"/>
</dbReference>
<dbReference type="RefSeq" id="WP_198880192.1">
    <property type="nucleotide sequence ID" value="NZ_JAEKJA010000001.1"/>
</dbReference>
<dbReference type="CDD" id="cd06261">
    <property type="entry name" value="TM_PBP2"/>
    <property type="match status" value="1"/>
</dbReference>
<reference evidence="10" key="1">
    <citation type="submission" date="2020-12" db="EMBL/GenBank/DDBJ databases">
        <title>Bacterial taxonomy.</title>
        <authorList>
            <person name="Pan X."/>
        </authorList>
    </citation>
    <scope>NUCLEOTIDE SEQUENCE</scope>
    <source>
        <strain evidence="10">B2012</strain>
    </source>
</reference>
<comment type="subcellular location">
    <subcellularLocation>
        <location evidence="1">Cell inner membrane</location>
        <topology evidence="1">Multi-pass membrane protein</topology>
    </subcellularLocation>
    <subcellularLocation>
        <location evidence="8">Cell membrane</location>
        <topology evidence="8">Multi-pass membrane protein</topology>
    </subcellularLocation>
</comment>
<dbReference type="Gene3D" id="1.10.3720.10">
    <property type="entry name" value="MetI-like"/>
    <property type="match status" value="1"/>
</dbReference>
<keyword evidence="2 8" id="KW-0813">Transport</keyword>
<evidence type="ECO:0000313" key="11">
    <source>
        <dbReference type="Proteomes" id="UP000609531"/>
    </source>
</evidence>
<dbReference type="InterPro" id="IPR035906">
    <property type="entry name" value="MetI-like_sf"/>
</dbReference>
<keyword evidence="7 8" id="KW-0472">Membrane</keyword>
<evidence type="ECO:0000256" key="8">
    <source>
        <dbReference type="RuleBase" id="RU363032"/>
    </source>
</evidence>
<keyword evidence="11" id="KW-1185">Reference proteome</keyword>
<keyword evidence="3" id="KW-1003">Cell membrane</keyword>
<feature type="transmembrane region" description="Helical" evidence="8">
    <location>
        <begin position="69"/>
        <end position="91"/>
    </location>
</feature>
<accession>A0A934IIG4</accession>
<evidence type="ECO:0000256" key="3">
    <source>
        <dbReference type="ARBA" id="ARBA00022475"/>
    </source>
</evidence>
<feature type="transmembrane region" description="Helical" evidence="8">
    <location>
        <begin position="180"/>
        <end position="202"/>
    </location>
</feature>
<feature type="domain" description="ABC transmembrane type-1" evidence="9">
    <location>
        <begin position="65"/>
        <end position="253"/>
    </location>
</feature>
<evidence type="ECO:0000313" key="10">
    <source>
        <dbReference type="EMBL" id="MBJ3774302.1"/>
    </source>
</evidence>
<feature type="transmembrane region" description="Helical" evidence="8">
    <location>
        <begin position="12"/>
        <end position="34"/>
    </location>
</feature>
<comment type="similarity">
    <text evidence="8">Belongs to the binding-protein-dependent transport system permease family.</text>
</comment>
<protein>
    <submittedName>
        <fullName evidence="10">ABC transporter permease</fullName>
    </submittedName>
</protein>
<organism evidence="10 11">
    <name type="scientific">Acuticoccus mangrovi</name>
    <dbReference type="NCBI Taxonomy" id="2796142"/>
    <lineage>
        <taxon>Bacteria</taxon>
        <taxon>Pseudomonadati</taxon>
        <taxon>Pseudomonadota</taxon>
        <taxon>Alphaproteobacteria</taxon>
        <taxon>Hyphomicrobiales</taxon>
        <taxon>Amorphaceae</taxon>
        <taxon>Acuticoccus</taxon>
    </lineage>
</organism>
<name>A0A934IIG4_9HYPH</name>
<evidence type="ECO:0000256" key="4">
    <source>
        <dbReference type="ARBA" id="ARBA00022519"/>
    </source>
</evidence>
<dbReference type="PROSITE" id="PS50928">
    <property type="entry name" value="ABC_TM1"/>
    <property type="match status" value="1"/>
</dbReference>
<dbReference type="GO" id="GO:0055085">
    <property type="term" value="P:transmembrane transport"/>
    <property type="evidence" value="ECO:0007669"/>
    <property type="project" value="InterPro"/>
</dbReference>
<dbReference type="EMBL" id="JAEKJA010000001">
    <property type="protein sequence ID" value="MBJ3774302.1"/>
    <property type="molecule type" value="Genomic_DNA"/>
</dbReference>
<sequence>MERRSWHFYIMLGLAWTVVAFLVLPLLVVVPVSFTDQRFLSFPQETISFKHYANLVADPFWRNSILRSLFVSTVSATFSTILGTMCAIGCWRLANQYAEWVRLLMLTPIIVPSVVHALAFYRTWIDLGLIDTYAGVILSHTIIGLPYVVITVSASLANIDLRLEQAARSLGADMSKTVRWVLVPLVMPGILSGAIFAFIISWDEIVVLLFITSRNIYLLPKAIWDGINENVDPTVAAVASLLIGVTLVILLVQMSWRGLRGAKR</sequence>
<dbReference type="Proteomes" id="UP000609531">
    <property type="component" value="Unassembled WGS sequence"/>
</dbReference>
<comment type="caution">
    <text evidence="10">The sequence shown here is derived from an EMBL/GenBank/DDBJ whole genome shotgun (WGS) entry which is preliminary data.</text>
</comment>
<dbReference type="AlphaFoldDB" id="A0A934IIG4"/>
<evidence type="ECO:0000256" key="5">
    <source>
        <dbReference type="ARBA" id="ARBA00022692"/>
    </source>
</evidence>
<proteinExistence type="inferred from homology"/>
<feature type="transmembrane region" description="Helical" evidence="8">
    <location>
        <begin position="133"/>
        <end position="159"/>
    </location>
</feature>
<feature type="transmembrane region" description="Helical" evidence="8">
    <location>
        <begin position="234"/>
        <end position="256"/>
    </location>
</feature>
<feature type="transmembrane region" description="Helical" evidence="8">
    <location>
        <begin position="103"/>
        <end position="121"/>
    </location>
</feature>
<dbReference type="SUPFAM" id="SSF161098">
    <property type="entry name" value="MetI-like"/>
    <property type="match status" value="1"/>
</dbReference>
<evidence type="ECO:0000256" key="7">
    <source>
        <dbReference type="ARBA" id="ARBA00023136"/>
    </source>
</evidence>
<dbReference type="GO" id="GO:0005886">
    <property type="term" value="C:plasma membrane"/>
    <property type="evidence" value="ECO:0007669"/>
    <property type="project" value="UniProtKB-SubCell"/>
</dbReference>
<evidence type="ECO:0000256" key="1">
    <source>
        <dbReference type="ARBA" id="ARBA00004429"/>
    </source>
</evidence>